<evidence type="ECO:0000256" key="3">
    <source>
        <dbReference type="ARBA" id="ARBA00023306"/>
    </source>
</evidence>
<organism evidence="6 7">
    <name type="scientific">Paramecium primaurelia</name>
    <dbReference type="NCBI Taxonomy" id="5886"/>
    <lineage>
        <taxon>Eukaryota</taxon>
        <taxon>Sar</taxon>
        <taxon>Alveolata</taxon>
        <taxon>Ciliophora</taxon>
        <taxon>Intramacronucleata</taxon>
        <taxon>Oligohymenophorea</taxon>
        <taxon>Peniculida</taxon>
        <taxon>Parameciidae</taxon>
        <taxon>Paramecium</taxon>
    </lineage>
</organism>
<feature type="repeat" description="WD" evidence="4">
    <location>
        <begin position="397"/>
        <end position="441"/>
    </location>
</feature>
<gene>
    <name evidence="6" type="ORF">PPRIM_AZ9-3.1.T0190313</name>
</gene>
<evidence type="ECO:0000313" key="7">
    <source>
        <dbReference type="Proteomes" id="UP000688137"/>
    </source>
</evidence>
<keyword evidence="2" id="KW-0677">Repeat</keyword>
<protein>
    <recommendedName>
        <fullName evidence="5">CDC20/Fizzy WD40 domain-containing protein</fullName>
    </recommendedName>
</protein>
<feature type="repeat" description="WD" evidence="4">
    <location>
        <begin position="655"/>
        <end position="696"/>
    </location>
</feature>
<dbReference type="GO" id="GO:1905786">
    <property type="term" value="P:positive regulation of anaphase-promoting complex-dependent catabolic process"/>
    <property type="evidence" value="ECO:0007669"/>
    <property type="project" value="TreeGrafter"/>
</dbReference>
<dbReference type="InterPro" id="IPR033010">
    <property type="entry name" value="Cdc20/Fizzy"/>
</dbReference>
<comment type="caution">
    <text evidence="6">The sequence shown here is derived from an EMBL/GenBank/DDBJ whole genome shotgun (WGS) entry which is preliminary data.</text>
</comment>
<dbReference type="InterPro" id="IPR001680">
    <property type="entry name" value="WD40_rpt"/>
</dbReference>
<dbReference type="PROSITE" id="PS50082">
    <property type="entry name" value="WD_REPEATS_2"/>
    <property type="match status" value="7"/>
</dbReference>
<dbReference type="GO" id="GO:0031145">
    <property type="term" value="P:anaphase-promoting complex-dependent catabolic process"/>
    <property type="evidence" value="ECO:0007669"/>
    <property type="project" value="TreeGrafter"/>
</dbReference>
<evidence type="ECO:0000259" key="5">
    <source>
        <dbReference type="Pfam" id="PF24807"/>
    </source>
</evidence>
<dbReference type="SMART" id="SM00320">
    <property type="entry name" value="WD40"/>
    <property type="match status" value="9"/>
</dbReference>
<feature type="repeat" description="WD" evidence="4">
    <location>
        <begin position="781"/>
        <end position="825"/>
    </location>
</feature>
<keyword evidence="1 4" id="KW-0853">WD repeat</keyword>
<accession>A0A8S1KAD2</accession>
<keyword evidence="3" id="KW-0131">Cell cycle</keyword>
<evidence type="ECO:0000313" key="6">
    <source>
        <dbReference type="EMBL" id="CAD8052700.1"/>
    </source>
</evidence>
<feature type="domain" description="CDC20/Fizzy WD40" evidence="5">
    <location>
        <begin position="611"/>
        <end position="900"/>
    </location>
</feature>
<proteinExistence type="predicted"/>
<dbReference type="GO" id="GO:0010997">
    <property type="term" value="F:anaphase-promoting complex binding"/>
    <property type="evidence" value="ECO:0007669"/>
    <property type="project" value="InterPro"/>
</dbReference>
<dbReference type="Proteomes" id="UP000688137">
    <property type="component" value="Unassembled WGS sequence"/>
</dbReference>
<dbReference type="EMBL" id="CAJJDM010000016">
    <property type="protein sequence ID" value="CAD8052700.1"/>
    <property type="molecule type" value="Genomic_DNA"/>
</dbReference>
<evidence type="ECO:0000256" key="4">
    <source>
        <dbReference type="PROSITE-ProRule" id="PRU00221"/>
    </source>
</evidence>
<dbReference type="InterPro" id="IPR019775">
    <property type="entry name" value="WD40_repeat_CS"/>
</dbReference>
<dbReference type="CDD" id="cd00200">
    <property type="entry name" value="WD40"/>
    <property type="match status" value="1"/>
</dbReference>
<dbReference type="PANTHER" id="PTHR19918:SF1">
    <property type="entry name" value="FIZZY-RELATED PROTEIN HOMOLOG"/>
    <property type="match status" value="1"/>
</dbReference>
<evidence type="ECO:0000256" key="1">
    <source>
        <dbReference type="ARBA" id="ARBA00022574"/>
    </source>
</evidence>
<dbReference type="PROSITE" id="PS50294">
    <property type="entry name" value="WD_REPEATS_REGION"/>
    <property type="match status" value="3"/>
</dbReference>
<feature type="repeat" description="WD" evidence="4">
    <location>
        <begin position="354"/>
        <end position="386"/>
    </location>
</feature>
<name>A0A8S1KAD2_PARPR</name>
<dbReference type="PROSITE" id="PS00678">
    <property type="entry name" value="WD_REPEATS_1"/>
    <property type="match status" value="1"/>
</dbReference>
<dbReference type="GO" id="GO:0005680">
    <property type="term" value="C:anaphase-promoting complex"/>
    <property type="evidence" value="ECO:0007669"/>
    <property type="project" value="TreeGrafter"/>
</dbReference>
<feature type="repeat" description="WD" evidence="4">
    <location>
        <begin position="738"/>
        <end position="770"/>
    </location>
</feature>
<reference evidence="6" key="1">
    <citation type="submission" date="2021-01" db="EMBL/GenBank/DDBJ databases">
        <authorList>
            <consortium name="Genoscope - CEA"/>
            <person name="William W."/>
        </authorList>
    </citation>
    <scope>NUCLEOTIDE SEQUENCE</scope>
</reference>
<dbReference type="AlphaFoldDB" id="A0A8S1KAD2"/>
<dbReference type="InterPro" id="IPR056150">
    <property type="entry name" value="WD40_CDC20-Fz"/>
</dbReference>
<feature type="domain" description="CDC20/Fizzy WD40" evidence="5">
    <location>
        <begin position="227"/>
        <end position="492"/>
    </location>
</feature>
<dbReference type="GO" id="GO:1990757">
    <property type="term" value="F:ubiquitin ligase activator activity"/>
    <property type="evidence" value="ECO:0007669"/>
    <property type="project" value="TreeGrafter"/>
</dbReference>
<evidence type="ECO:0000256" key="2">
    <source>
        <dbReference type="ARBA" id="ARBA00022737"/>
    </source>
</evidence>
<keyword evidence="7" id="KW-1185">Reference proteome</keyword>
<feature type="repeat" description="WD" evidence="4">
    <location>
        <begin position="869"/>
        <end position="902"/>
    </location>
</feature>
<dbReference type="PANTHER" id="PTHR19918">
    <property type="entry name" value="CELL DIVISION CYCLE 20 CDC20 FIZZY -RELATED"/>
    <property type="match status" value="1"/>
</dbReference>
<feature type="repeat" description="WD" evidence="4">
    <location>
        <begin position="271"/>
        <end position="312"/>
    </location>
</feature>
<dbReference type="Pfam" id="PF24807">
    <property type="entry name" value="WD40_CDC20-Fz"/>
    <property type="match status" value="2"/>
</dbReference>
<sequence length="925" mass="104850">MKLQAECHKITTLEQDIQESEEGWLSINKSAINQFRSCIKVSSKIYVKHKFYFCLQMSQLKLQHCSSSCAQTSSCKIQPMMHGRQPDPISAQQQENLINLGNSDQKRRNCCAGDRFIPMIKKKFNILSETKAPAQDIASSQAALEMLYKQQILDQEPVVEPENGSLKFVNQNNFQYKNEHLHYIDSIDPKNYNSPLVDHKYFALPETMSSYYGKYIRKIPKVPFKVLDAPQLQDDFYLNLIDWSNQNTLSVALSNCVYLWNAQSSKVTKLLDLSNDIVTSVGWSLRGPFLGVGTNNGEVQIWDACKLQRVRTYKSHVARVGTLCFAENMLSSGSRDKSILQRDLRQKEDFFFKQTAHKQEVCGLKWSPDSQLLASGGNDNKLYIWSASQHDKPIFKFTEHQAAVKAIAWSPHQHGLLASGGGTADKTIRFWNALEGKLLSKEDTGSQVCNLMFSKMENELISTHGYSQHQIILWKCNGMKRIATLVGHTSRRNSCAGDRFIPMIKKKFNILSETKAPAQDIASSQAALEMLYKQQILDQEPVMEPENGSLKFVNQNNFQYKNEHLHYIDSIDPKNYNSPLVDHKYFALPETMSSYYGKYIRKIPKVPFKVLDAPQLQDDFYLNLIDWSNQNTLSVALSNCVYLWNAQSSKVTKLLDLSNDIVTSVGWSLRGPFLGVGTNNGEVQIWDACKLQKVRTYKSHVARVGTLCFAENMLSSGSRDKSILQRDLRQKEDFFFKQTAHKQEVCGLKWSPDSQLLASGGNDNKLYIWSASQHDKPIFKFTEHQAAVKAIAWSPHQHGLLASGGGTADKTIRFWNALEGKLLSKEDTGSQVCNLMFSKMENELISTHGYSQHQIILWKCNGMKRIATLVGHTSRVLYLAMSPDGYTIVTGAGDETLRFWNIYPQSLGESSSNKCQLVPQNISIR</sequence>